<keyword evidence="7" id="KW-0408">Iron</keyword>
<evidence type="ECO:0000256" key="4">
    <source>
        <dbReference type="ARBA" id="ARBA00022496"/>
    </source>
</evidence>
<dbReference type="PANTHER" id="PTHR42771:SF10">
    <property type="entry name" value="FERRICHROME TRANSPORT ATP-BINDING PROTEIN FHUC"/>
    <property type="match status" value="1"/>
</dbReference>
<dbReference type="InterPro" id="IPR003593">
    <property type="entry name" value="AAA+_ATPase"/>
</dbReference>
<keyword evidence="3" id="KW-1003">Cell membrane</keyword>
<keyword evidence="4" id="KW-0410">Iron transport</keyword>
<evidence type="ECO:0000259" key="10">
    <source>
        <dbReference type="PROSITE" id="PS50893"/>
    </source>
</evidence>
<keyword evidence="8" id="KW-0406">Ion transport</keyword>
<dbReference type="EMBL" id="JAUSUB010000024">
    <property type="protein sequence ID" value="MDQ0272529.1"/>
    <property type="molecule type" value="Genomic_DNA"/>
</dbReference>
<dbReference type="InterPro" id="IPR003439">
    <property type="entry name" value="ABC_transporter-like_ATP-bd"/>
</dbReference>
<dbReference type="PROSITE" id="PS50893">
    <property type="entry name" value="ABC_TRANSPORTER_2"/>
    <property type="match status" value="1"/>
</dbReference>
<keyword evidence="12" id="KW-1185">Reference proteome</keyword>
<evidence type="ECO:0000256" key="5">
    <source>
        <dbReference type="ARBA" id="ARBA00022741"/>
    </source>
</evidence>
<name>A0ABU0AMP4_9BACI</name>
<comment type="subcellular location">
    <subcellularLocation>
        <location evidence="1">Cell membrane</location>
        <topology evidence="1">Peripheral membrane protein</topology>
    </subcellularLocation>
</comment>
<dbReference type="Proteomes" id="UP001238088">
    <property type="component" value="Unassembled WGS sequence"/>
</dbReference>
<keyword evidence="9" id="KW-0472">Membrane</keyword>
<organism evidence="11 12">
    <name type="scientific">Cytobacillus purgationiresistens</name>
    <dbReference type="NCBI Taxonomy" id="863449"/>
    <lineage>
        <taxon>Bacteria</taxon>
        <taxon>Bacillati</taxon>
        <taxon>Bacillota</taxon>
        <taxon>Bacilli</taxon>
        <taxon>Bacillales</taxon>
        <taxon>Bacillaceae</taxon>
        <taxon>Cytobacillus</taxon>
    </lineage>
</organism>
<evidence type="ECO:0000256" key="8">
    <source>
        <dbReference type="ARBA" id="ARBA00023065"/>
    </source>
</evidence>
<keyword evidence="6 11" id="KW-0067">ATP-binding</keyword>
<keyword evidence="2" id="KW-0813">Transport</keyword>
<evidence type="ECO:0000313" key="11">
    <source>
        <dbReference type="EMBL" id="MDQ0272529.1"/>
    </source>
</evidence>
<reference evidence="11 12" key="1">
    <citation type="submission" date="2023-07" db="EMBL/GenBank/DDBJ databases">
        <title>Genomic Encyclopedia of Type Strains, Phase IV (KMG-IV): sequencing the most valuable type-strain genomes for metagenomic binning, comparative biology and taxonomic classification.</title>
        <authorList>
            <person name="Goeker M."/>
        </authorList>
    </citation>
    <scope>NUCLEOTIDE SEQUENCE [LARGE SCALE GENOMIC DNA]</scope>
    <source>
        <strain evidence="11 12">DSM 23494</strain>
    </source>
</reference>
<dbReference type="InterPro" id="IPR051535">
    <property type="entry name" value="Siderophore_ABC-ATPase"/>
</dbReference>
<feature type="domain" description="ABC transporter" evidence="10">
    <location>
        <begin position="1"/>
        <end position="238"/>
    </location>
</feature>
<gene>
    <name evidence="11" type="ORF">J2S17_004421</name>
</gene>
<dbReference type="PROSITE" id="PS00211">
    <property type="entry name" value="ABC_TRANSPORTER_1"/>
    <property type="match status" value="1"/>
</dbReference>
<dbReference type="InterPro" id="IPR027417">
    <property type="entry name" value="P-loop_NTPase"/>
</dbReference>
<evidence type="ECO:0000256" key="9">
    <source>
        <dbReference type="ARBA" id="ARBA00023136"/>
    </source>
</evidence>
<evidence type="ECO:0000313" key="12">
    <source>
        <dbReference type="Proteomes" id="UP001238088"/>
    </source>
</evidence>
<evidence type="ECO:0000256" key="6">
    <source>
        <dbReference type="ARBA" id="ARBA00022840"/>
    </source>
</evidence>
<evidence type="ECO:0000256" key="7">
    <source>
        <dbReference type="ARBA" id="ARBA00023004"/>
    </source>
</evidence>
<protein>
    <submittedName>
        <fullName evidence="11">Iron complex transport system ATP-binding protein</fullName>
    </submittedName>
</protein>
<dbReference type="SMART" id="SM00382">
    <property type="entry name" value="AAA"/>
    <property type="match status" value="1"/>
</dbReference>
<evidence type="ECO:0000256" key="1">
    <source>
        <dbReference type="ARBA" id="ARBA00004202"/>
    </source>
</evidence>
<dbReference type="CDD" id="cd03214">
    <property type="entry name" value="ABC_Iron-Siderophores_B12_Hemin"/>
    <property type="match status" value="1"/>
</dbReference>
<evidence type="ECO:0000256" key="3">
    <source>
        <dbReference type="ARBA" id="ARBA00022475"/>
    </source>
</evidence>
<keyword evidence="5" id="KW-0547">Nucleotide-binding</keyword>
<sequence length="256" mass="28904">MEFDSINFSYNKYSQLLKENTGRIPKGKISTIIGPNGCGKSTLLSLLSRSNQAESGQIIMNGKDIFAYKPKEFAKKVAMVYQQNEGPADLTVEQLISFGRLPYKKAFKNKSNEDEEAVDWAISLTNLDDKRTHKLEQLSGGERQRVWIAMSLAQKSEMLFLDEPTTFLDIYYQIELLELVRDLNMQHHLTIVMVLHDINQALRYSDQLIVMKAGEIVAAGAPAEIVTEDMIKDIYGVDVAMQKHIQTGLYLVPLGI</sequence>
<proteinExistence type="predicted"/>
<accession>A0ABU0AMP4</accession>
<dbReference type="Pfam" id="PF00005">
    <property type="entry name" value="ABC_tran"/>
    <property type="match status" value="1"/>
</dbReference>
<dbReference type="RefSeq" id="WP_307477891.1">
    <property type="nucleotide sequence ID" value="NZ_JAUSUB010000024.1"/>
</dbReference>
<dbReference type="Gene3D" id="3.40.50.300">
    <property type="entry name" value="P-loop containing nucleotide triphosphate hydrolases"/>
    <property type="match status" value="1"/>
</dbReference>
<dbReference type="GO" id="GO:0005524">
    <property type="term" value="F:ATP binding"/>
    <property type="evidence" value="ECO:0007669"/>
    <property type="project" value="UniProtKB-KW"/>
</dbReference>
<evidence type="ECO:0000256" key="2">
    <source>
        <dbReference type="ARBA" id="ARBA00022448"/>
    </source>
</evidence>
<dbReference type="PANTHER" id="PTHR42771">
    <property type="entry name" value="IRON(3+)-HYDROXAMATE IMPORT ATP-BINDING PROTEIN FHUC"/>
    <property type="match status" value="1"/>
</dbReference>
<dbReference type="SUPFAM" id="SSF52540">
    <property type="entry name" value="P-loop containing nucleoside triphosphate hydrolases"/>
    <property type="match status" value="1"/>
</dbReference>
<comment type="caution">
    <text evidence="11">The sequence shown here is derived from an EMBL/GenBank/DDBJ whole genome shotgun (WGS) entry which is preliminary data.</text>
</comment>
<dbReference type="InterPro" id="IPR017871">
    <property type="entry name" value="ABC_transporter-like_CS"/>
</dbReference>